<accession>A0AA35LWR2</accession>
<comment type="caution">
    <text evidence="1">The sequence shown here is derived from an EMBL/GenBank/DDBJ whole genome shotgun (WGS) entry which is preliminary data.</text>
</comment>
<dbReference type="EMBL" id="CABFNP030000733">
    <property type="protein sequence ID" value="CAI6082663.1"/>
    <property type="molecule type" value="Genomic_DNA"/>
</dbReference>
<evidence type="ECO:0000313" key="1">
    <source>
        <dbReference type="EMBL" id="CAI6082663.1"/>
    </source>
</evidence>
<dbReference type="Proteomes" id="UP001160390">
    <property type="component" value="Unassembled WGS sequence"/>
</dbReference>
<protein>
    <submittedName>
        <fullName evidence="1">Uncharacterized protein</fullName>
    </submittedName>
</protein>
<name>A0AA35LWR2_9HYPO</name>
<organism evidence="1 2">
    <name type="scientific">Clonostachys chloroleuca</name>
    <dbReference type="NCBI Taxonomy" id="1926264"/>
    <lineage>
        <taxon>Eukaryota</taxon>
        <taxon>Fungi</taxon>
        <taxon>Dikarya</taxon>
        <taxon>Ascomycota</taxon>
        <taxon>Pezizomycotina</taxon>
        <taxon>Sordariomycetes</taxon>
        <taxon>Hypocreomycetidae</taxon>
        <taxon>Hypocreales</taxon>
        <taxon>Bionectriaceae</taxon>
        <taxon>Clonostachys</taxon>
    </lineage>
</organism>
<gene>
    <name evidence="1" type="ORF">CCHLO57077_00014770</name>
</gene>
<evidence type="ECO:0000313" key="2">
    <source>
        <dbReference type="Proteomes" id="UP001160390"/>
    </source>
</evidence>
<dbReference type="AlphaFoldDB" id="A0AA35LWR2"/>
<proteinExistence type="predicted"/>
<sequence>MTLKNTINSYSLKLPQAASLALRAALKALNYSLIGKSRIEQRSVSIIEDSREVLSSWVIPPALIIPVVIHLMTDDLPHGVDCYTKQYG</sequence>
<keyword evidence="2" id="KW-1185">Reference proteome</keyword>
<reference evidence="1" key="1">
    <citation type="submission" date="2023-01" db="EMBL/GenBank/DDBJ databases">
        <authorList>
            <person name="Piombo E."/>
        </authorList>
    </citation>
    <scope>NUCLEOTIDE SEQUENCE</scope>
</reference>